<organism evidence="2 3">
    <name type="scientific">Armillaria ostoyae</name>
    <name type="common">Armillaria root rot fungus</name>
    <dbReference type="NCBI Taxonomy" id="47428"/>
    <lineage>
        <taxon>Eukaryota</taxon>
        <taxon>Fungi</taxon>
        <taxon>Dikarya</taxon>
        <taxon>Basidiomycota</taxon>
        <taxon>Agaricomycotina</taxon>
        <taxon>Agaricomycetes</taxon>
        <taxon>Agaricomycetidae</taxon>
        <taxon>Agaricales</taxon>
        <taxon>Marasmiineae</taxon>
        <taxon>Physalacriaceae</taxon>
        <taxon>Armillaria</taxon>
    </lineage>
</organism>
<evidence type="ECO:0000313" key="2">
    <source>
        <dbReference type="EMBL" id="SJL17778.1"/>
    </source>
</evidence>
<feature type="compositionally biased region" description="Basic and acidic residues" evidence="1">
    <location>
        <begin position="99"/>
        <end position="112"/>
    </location>
</feature>
<name>A0A284S9T6_ARMOS</name>
<gene>
    <name evidence="2" type="ORF">ARMOST_21340</name>
</gene>
<dbReference type="Proteomes" id="UP000219338">
    <property type="component" value="Unassembled WGS sequence"/>
</dbReference>
<dbReference type="STRING" id="47428.A0A284S9T6"/>
<proteinExistence type="predicted"/>
<accession>A0A284S9T6</accession>
<dbReference type="OrthoDB" id="3256870at2759"/>
<feature type="compositionally biased region" description="Polar residues" evidence="1">
    <location>
        <begin position="154"/>
        <end position="164"/>
    </location>
</feature>
<feature type="region of interest" description="Disordered" evidence="1">
    <location>
        <begin position="139"/>
        <end position="175"/>
    </location>
</feature>
<sequence length="219" mass="23954">MFDFARTMLASSSHNELAVLDDVNSKSRLYCRQQYSVQIIQLVEGPPPPRQAVTDDSYASSSSSYTSTSESEGSSICDDGDEESIGSSYCSSDDYQEDASSRELSEPGHERSGSPGAIRMKRILAWRANFSTHYRTTMADSALSSPLKRKSDSALYSNEHTLPHTSKRSRSSSRSEMSTSAISCAACDSFFDTQQSLRRHGQAKGASEACSVAVQYAFE</sequence>
<feature type="region of interest" description="Disordered" evidence="1">
    <location>
        <begin position="45"/>
        <end position="116"/>
    </location>
</feature>
<dbReference type="AlphaFoldDB" id="A0A284S9T6"/>
<dbReference type="EMBL" id="FUEG01000048">
    <property type="protein sequence ID" value="SJL17778.1"/>
    <property type="molecule type" value="Genomic_DNA"/>
</dbReference>
<feature type="compositionally biased region" description="Low complexity" evidence="1">
    <location>
        <begin position="57"/>
        <end position="75"/>
    </location>
</feature>
<dbReference type="OMA" id="MHSCPAC"/>
<keyword evidence="3" id="KW-1185">Reference proteome</keyword>
<evidence type="ECO:0000313" key="3">
    <source>
        <dbReference type="Proteomes" id="UP000219338"/>
    </source>
</evidence>
<reference evidence="3" key="1">
    <citation type="journal article" date="2017" name="Nat. Ecol. Evol.">
        <title>Genome expansion and lineage-specific genetic innovations in the forest pathogenic fungi Armillaria.</title>
        <authorList>
            <person name="Sipos G."/>
            <person name="Prasanna A.N."/>
            <person name="Walter M.C."/>
            <person name="O'Connor E."/>
            <person name="Balint B."/>
            <person name="Krizsan K."/>
            <person name="Kiss B."/>
            <person name="Hess J."/>
            <person name="Varga T."/>
            <person name="Slot J."/>
            <person name="Riley R."/>
            <person name="Boka B."/>
            <person name="Rigling D."/>
            <person name="Barry K."/>
            <person name="Lee J."/>
            <person name="Mihaltcheva S."/>
            <person name="LaButti K."/>
            <person name="Lipzen A."/>
            <person name="Waldron R."/>
            <person name="Moloney N.M."/>
            <person name="Sperisen C."/>
            <person name="Kredics L."/>
            <person name="Vagvoelgyi C."/>
            <person name="Patrignani A."/>
            <person name="Fitzpatrick D."/>
            <person name="Nagy I."/>
            <person name="Doyle S."/>
            <person name="Anderson J.B."/>
            <person name="Grigoriev I.V."/>
            <person name="Gueldener U."/>
            <person name="Muensterkoetter M."/>
            <person name="Nagy L.G."/>
        </authorList>
    </citation>
    <scope>NUCLEOTIDE SEQUENCE [LARGE SCALE GENOMIC DNA]</scope>
    <source>
        <strain evidence="3">C18/9</strain>
    </source>
</reference>
<protein>
    <submittedName>
        <fullName evidence="2">Uncharacterized protein</fullName>
    </submittedName>
</protein>
<evidence type="ECO:0000256" key="1">
    <source>
        <dbReference type="SAM" id="MobiDB-lite"/>
    </source>
</evidence>